<dbReference type="GO" id="GO:0006281">
    <property type="term" value="P:DNA repair"/>
    <property type="evidence" value="ECO:0007669"/>
    <property type="project" value="UniProtKB-UniRule"/>
</dbReference>
<dbReference type="InterPro" id="IPR011708">
    <property type="entry name" value="DNA_pol3_alpha_NTPase_dom"/>
</dbReference>
<organism evidence="15 16">
    <name type="scientific">Exilibacterium tricleocarpae</name>
    <dbReference type="NCBI Taxonomy" id="2591008"/>
    <lineage>
        <taxon>Bacteria</taxon>
        <taxon>Pseudomonadati</taxon>
        <taxon>Pseudomonadota</taxon>
        <taxon>Gammaproteobacteria</taxon>
        <taxon>Cellvibrionales</taxon>
        <taxon>Cellvibrionaceae</taxon>
        <taxon>Exilibacterium</taxon>
    </lineage>
</organism>
<dbReference type="InterPro" id="IPR003141">
    <property type="entry name" value="Pol/His_phosphatase_N"/>
</dbReference>
<evidence type="ECO:0000256" key="9">
    <source>
        <dbReference type="ARBA" id="ARBA00022763"/>
    </source>
</evidence>
<evidence type="ECO:0000256" key="6">
    <source>
        <dbReference type="ARBA" id="ARBA00022679"/>
    </source>
</evidence>
<dbReference type="NCBIfam" id="TIGR00594">
    <property type="entry name" value="polc"/>
    <property type="match status" value="1"/>
</dbReference>
<dbReference type="PANTHER" id="PTHR32294:SF4">
    <property type="entry name" value="ERROR-PRONE DNA POLYMERASE"/>
    <property type="match status" value="1"/>
</dbReference>
<dbReference type="InterPro" id="IPR016195">
    <property type="entry name" value="Pol/histidinol_Pase-like"/>
</dbReference>
<dbReference type="SMART" id="SM00481">
    <property type="entry name" value="POLIIIAc"/>
    <property type="match status" value="1"/>
</dbReference>
<name>A0A545SQQ1_9GAMM</name>
<dbReference type="NCBIfam" id="NF004225">
    <property type="entry name" value="PRK05672.1"/>
    <property type="match status" value="1"/>
</dbReference>
<dbReference type="Pfam" id="PF17657">
    <property type="entry name" value="DNA_pol3_finger"/>
    <property type="match status" value="1"/>
</dbReference>
<comment type="function">
    <text evidence="13">DNA polymerase involved in damage-induced mutagenesis and translesion synthesis (TLS). It is not the major replicative DNA polymerase.</text>
</comment>
<dbReference type="CDD" id="cd04485">
    <property type="entry name" value="DnaE_OBF"/>
    <property type="match status" value="1"/>
</dbReference>
<dbReference type="InterPro" id="IPR029460">
    <property type="entry name" value="DNAPol_HHH"/>
</dbReference>
<keyword evidence="6 13" id="KW-0808">Transferase</keyword>
<dbReference type="PANTHER" id="PTHR32294">
    <property type="entry name" value="DNA POLYMERASE III SUBUNIT ALPHA"/>
    <property type="match status" value="1"/>
</dbReference>
<dbReference type="SUPFAM" id="SSF89550">
    <property type="entry name" value="PHP domain-like"/>
    <property type="match status" value="1"/>
</dbReference>
<dbReference type="Pfam" id="PF07733">
    <property type="entry name" value="DNA_pol3_alpha"/>
    <property type="match status" value="1"/>
</dbReference>
<accession>A0A545SQQ1</accession>
<protein>
    <recommendedName>
        <fullName evidence="4 13">Error-prone DNA polymerase</fullName>
        <ecNumber evidence="3 13">2.7.7.7</ecNumber>
    </recommendedName>
</protein>
<dbReference type="RefSeq" id="WP_142929790.1">
    <property type="nucleotide sequence ID" value="NZ_ML660111.1"/>
</dbReference>
<evidence type="ECO:0000313" key="16">
    <source>
        <dbReference type="Proteomes" id="UP000319732"/>
    </source>
</evidence>
<evidence type="ECO:0000256" key="13">
    <source>
        <dbReference type="HAMAP-Rule" id="MF_01902"/>
    </source>
</evidence>
<proteinExistence type="inferred from homology"/>
<dbReference type="InterPro" id="IPR040982">
    <property type="entry name" value="DNA_pol3_finger"/>
</dbReference>
<comment type="catalytic activity">
    <reaction evidence="12 13">
        <text>DNA(n) + a 2'-deoxyribonucleoside 5'-triphosphate = DNA(n+1) + diphosphate</text>
        <dbReference type="Rhea" id="RHEA:22508"/>
        <dbReference type="Rhea" id="RHEA-COMP:17339"/>
        <dbReference type="Rhea" id="RHEA-COMP:17340"/>
        <dbReference type="ChEBI" id="CHEBI:33019"/>
        <dbReference type="ChEBI" id="CHEBI:61560"/>
        <dbReference type="ChEBI" id="CHEBI:173112"/>
        <dbReference type="EC" id="2.7.7.7"/>
    </reaction>
</comment>
<dbReference type="GO" id="GO:0003676">
    <property type="term" value="F:nucleic acid binding"/>
    <property type="evidence" value="ECO:0007669"/>
    <property type="project" value="InterPro"/>
</dbReference>
<comment type="caution">
    <text evidence="15">The sequence shown here is derived from an EMBL/GenBank/DDBJ whole genome shotgun (WGS) entry which is preliminary data.</text>
</comment>
<evidence type="ECO:0000256" key="8">
    <source>
        <dbReference type="ARBA" id="ARBA00022705"/>
    </source>
</evidence>
<gene>
    <name evidence="15" type="primary">dnaE</name>
    <name evidence="13" type="synonym">dnaE2</name>
    <name evidence="15" type="ORF">FKG94_25520</name>
</gene>
<feature type="domain" description="Polymerase/histidinol phosphatase N-terminal" evidence="14">
    <location>
        <begin position="20"/>
        <end position="90"/>
    </location>
</feature>
<dbReference type="HAMAP" id="MF_01902">
    <property type="entry name" value="DNApol_error_prone"/>
    <property type="match status" value="1"/>
</dbReference>
<dbReference type="Proteomes" id="UP000319732">
    <property type="component" value="Unassembled WGS sequence"/>
</dbReference>
<dbReference type="AlphaFoldDB" id="A0A545SQQ1"/>
<dbReference type="Pfam" id="PF02811">
    <property type="entry name" value="PHP"/>
    <property type="match status" value="1"/>
</dbReference>
<keyword evidence="11 13" id="KW-0234">DNA repair</keyword>
<dbReference type="Pfam" id="PF01336">
    <property type="entry name" value="tRNA_anti-codon"/>
    <property type="match status" value="1"/>
</dbReference>
<dbReference type="CDD" id="cd07434">
    <property type="entry name" value="PHP_PolIIIA_DnaE2"/>
    <property type="match status" value="1"/>
</dbReference>
<evidence type="ECO:0000256" key="7">
    <source>
        <dbReference type="ARBA" id="ARBA00022695"/>
    </source>
</evidence>
<evidence type="ECO:0000256" key="5">
    <source>
        <dbReference type="ARBA" id="ARBA00022490"/>
    </source>
</evidence>
<evidence type="ECO:0000256" key="3">
    <source>
        <dbReference type="ARBA" id="ARBA00012417"/>
    </source>
</evidence>
<reference evidence="15 16" key="1">
    <citation type="submission" date="2019-06" db="EMBL/GenBank/DDBJ databases">
        <title>Whole genome sequence for Cellvibrionaceae sp. R142.</title>
        <authorList>
            <person name="Wang G."/>
        </authorList>
    </citation>
    <scope>NUCLEOTIDE SEQUENCE [LARGE SCALE GENOMIC DNA]</scope>
    <source>
        <strain evidence="15 16">R142</strain>
    </source>
</reference>
<dbReference type="InterPro" id="IPR004013">
    <property type="entry name" value="PHP_dom"/>
</dbReference>
<evidence type="ECO:0000256" key="11">
    <source>
        <dbReference type="ARBA" id="ARBA00023204"/>
    </source>
</evidence>
<evidence type="ECO:0000256" key="2">
    <source>
        <dbReference type="ARBA" id="ARBA00007391"/>
    </source>
</evidence>
<dbReference type="GO" id="GO:0005737">
    <property type="term" value="C:cytoplasm"/>
    <property type="evidence" value="ECO:0007669"/>
    <property type="project" value="UniProtKB-SubCell"/>
</dbReference>
<keyword evidence="5 13" id="KW-0963">Cytoplasm</keyword>
<dbReference type="Pfam" id="PF14579">
    <property type="entry name" value="HHH_6"/>
    <property type="match status" value="1"/>
</dbReference>
<evidence type="ECO:0000259" key="14">
    <source>
        <dbReference type="SMART" id="SM00481"/>
    </source>
</evidence>
<keyword evidence="8 13" id="KW-0235">DNA replication</keyword>
<sequence length="1037" mass="118149">MVGSPDAGSRKQSRAEPGFVELHCISNYSFLRGASHPEELVHQAMTAGYAGLALTDECSVAGVVKAWQQLQQQPVENFSLIIGSEFRYRNECFVVLATDKLAYSELCRLISACRQAAPKGDYVFHPRDLVQYIRRGLLLWRPATAAPDYLPALTAHFRGRFWLLVELSLTDADEPHQRQVETIARDVELPIVCSNNVHMHDPKRKMLQDTLTAIRLNRTVTEIKQHLLPNAENYLRPLKNVRKIYKQAYILESLVIAERCHFRLEEIKYLYPKTCVPAGLCARDYLRQATYEGARRRYGDTVPEQVKATIEKELGIIAELNYEYYFLTIYDIVKQARKMGILCQGRGSAANSVVCYCLHITEVDPTEVSLLFERFISRRRNEPPDIDVDFENARREEVIQYIYEKYGRDHCAIAATVITYRAKSALRDLAKALGINMLQLENVIANYGWRYRDKHNWVDEVITPALSLDNHMLDCFKQLLTELVGFPRHLSQHVGGFVISEPPLIDLVPIENAAMADRTVIQWDKEDLEALGLMKVDVLALGMLTALRKCFTYISTASGKPVAMSSIPRDDPRVYGMLQKADTVGLFQVESRAQMNMLPRLRPEKYYDLVVQVAIVRPGPIHGDMVHPYLRRKHGEERVDVPLKELEPILNRTYGVPIFQEQVIALAIKGADFTPDEAEELRRSMASWKREGHMHRLRQKLTDNLLRKGVSQDYVERICRQIEGFGEYGFPESHAASFALLAYASAWLKYYHPTAFLCALLNSQPMGFYRPWQLIQDAQRHGVTVLPVDINRSEWDYTLERRGEVLRLGLRSIKGLSEPAAELICRHRPARGYAAVEDLFAIPGIDKDTLETLASANALAPLGGHRFQQRWNTSGFDFYRGLFAAQAPQGYQIREPSRIEDLFEDHAMLGFSLHDHPMAYLRDQGVLSDCIAAELLGEVQSGTELYIAGVVINRQRPKTSAGVTFLTLEDETGSMNVIIWLQNALRQMEELVKARILKIYGLLEQDKSGGVIHVIAYRLFDISSQLERFSSKSRDYH</sequence>
<dbReference type="EC" id="2.7.7.7" evidence="3 13"/>
<dbReference type="OrthoDB" id="9803237at2"/>
<keyword evidence="7 13" id="KW-0548">Nucleotidyltransferase</keyword>
<dbReference type="InterPro" id="IPR004365">
    <property type="entry name" value="NA-bd_OB_tRNA"/>
</dbReference>
<dbReference type="GO" id="GO:0008408">
    <property type="term" value="F:3'-5' exonuclease activity"/>
    <property type="evidence" value="ECO:0007669"/>
    <property type="project" value="InterPro"/>
</dbReference>
<dbReference type="Gene3D" id="1.10.150.870">
    <property type="match status" value="1"/>
</dbReference>
<dbReference type="GO" id="GO:0006260">
    <property type="term" value="P:DNA replication"/>
    <property type="evidence" value="ECO:0007669"/>
    <property type="project" value="UniProtKB-KW"/>
</dbReference>
<evidence type="ECO:0000256" key="1">
    <source>
        <dbReference type="ARBA" id="ARBA00004496"/>
    </source>
</evidence>
<evidence type="ECO:0000313" key="15">
    <source>
        <dbReference type="EMBL" id="TQV67291.1"/>
    </source>
</evidence>
<keyword evidence="10 13" id="KW-0239">DNA-directed DNA polymerase</keyword>
<dbReference type="EMBL" id="VHSG01000035">
    <property type="protein sequence ID" value="TQV67291.1"/>
    <property type="molecule type" value="Genomic_DNA"/>
</dbReference>
<evidence type="ECO:0000256" key="4">
    <source>
        <dbReference type="ARBA" id="ARBA00017273"/>
    </source>
</evidence>
<dbReference type="Gene3D" id="3.20.20.140">
    <property type="entry name" value="Metal-dependent hydrolases"/>
    <property type="match status" value="1"/>
</dbReference>
<keyword evidence="16" id="KW-1185">Reference proteome</keyword>
<dbReference type="InterPro" id="IPR004805">
    <property type="entry name" value="DnaE2/DnaE/PolC"/>
</dbReference>
<dbReference type="GO" id="GO:0003887">
    <property type="term" value="F:DNA-directed DNA polymerase activity"/>
    <property type="evidence" value="ECO:0007669"/>
    <property type="project" value="UniProtKB-UniRule"/>
</dbReference>
<evidence type="ECO:0000256" key="10">
    <source>
        <dbReference type="ARBA" id="ARBA00022932"/>
    </source>
</evidence>
<evidence type="ECO:0000256" key="12">
    <source>
        <dbReference type="ARBA" id="ARBA00049244"/>
    </source>
</evidence>
<dbReference type="InterPro" id="IPR023073">
    <property type="entry name" value="DnaE2"/>
</dbReference>
<comment type="similarity">
    <text evidence="2 13">Belongs to the DNA polymerase type-C family. DnaE2 subfamily.</text>
</comment>
<comment type="subcellular location">
    <subcellularLocation>
        <location evidence="1 13">Cytoplasm</location>
    </subcellularLocation>
</comment>
<keyword evidence="9 13" id="KW-0227">DNA damage</keyword>